<dbReference type="RefSeq" id="WP_147655338.1">
    <property type="nucleotide sequence ID" value="NZ_BMFM01000001.1"/>
</dbReference>
<name>A0A5B9DKK3_9HYPH</name>
<dbReference type="GO" id="GO:0016787">
    <property type="term" value="F:hydrolase activity"/>
    <property type="evidence" value="ECO:0007669"/>
    <property type="project" value="UniProtKB-KW"/>
</dbReference>
<gene>
    <name evidence="1" type="ORF">FNA67_05565</name>
</gene>
<dbReference type="InterPro" id="IPR050662">
    <property type="entry name" value="Sec-metab_biosynth-thioest"/>
</dbReference>
<dbReference type="KEGG" id="yti:FNA67_05565"/>
<organism evidence="1 2">
    <name type="scientific">Paradevosia tibetensis</name>
    <dbReference type="NCBI Taxonomy" id="1447062"/>
    <lineage>
        <taxon>Bacteria</taxon>
        <taxon>Pseudomonadati</taxon>
        <taxon>Pseudomonadota</taxon>
        <taxon>Alphaproteobacteria</taxon>
        <taxon>Hyphomicrobiales</taxon>
        <taxon>Devosiaceae</taxon>
        <taxon>Paradevosia</taxon>
    </lineage>
</organism>
<protein>
    <submittedName>
        <fullName evidence="1">MBL fold metallo-hydrolase</fullName>
    </submittedName>
</protein>
<dbReference type="SUPFAM" id="SSF56281">
    <property type="entry name" value="Metallo-hydrolase/oxidoreductase"/>
    <property type="match status" value="1"/>
</dbReference>
<sequence length="304" mass="32612">MTSVPSLVFNTDFDPQIGAPVAVIPGLERLTAPNASPYTFTGTNTFLIGRDRLAIIDPGPDDDAHLAALLAAIAGRPVEAIVLTHTHKDHSALVPRLRAATGAPVWFEGRHRLSRPLHPFEINTLSRSCDWRLVPDRVLKDGEVLSFDGMELEVIATPGHCANHLAFGLRSTPLLLTGDHVMGWNSTLVAVPDGSMGDYFASLERIIASPYAQFHPAHGGPIIEGQSYARALKAHRELRNAQIVEAVGAGAQSIGAVVQSIYPQQSPAIRMAAAMTVRAHVEYLAGQGALRMRRTLLGTQLAPA</sequence>
<dbReference type="PANTHER" id="PTHR23131:SF0">
    <property type="entry name" value="ENDORIBONUCLEASE LACTB2"/>
    <property type="match status" value="1"/>
</dbReference>
<reference evidence="1 2" key="1">
    <citation type="journal article" date="2015" name="Int. J. Syst. Evol. Microbiol.">
        <title>Youhaiella tibetensis gen. nov., sp. nov., isolated from subsurface sediment.</title>
        <authorList>
            <person name="Wang Y.X."/>
            <person name="Huang F.Q."/>
            <person name="Nogi Y."/>
            <person name="Pang S.J."/>
            <person name="Wang P.K."/>
            <person name="Lv J."/>
        </authorList>
    </citation>
    <scope>NUCLEOTIDE SEQUENCE [LARGE SCALE GENOMIC DNA]</scope>
    <source>
        <strain evidence="2">fig4</strain>
    </source>
</reference>
<evidence type="ECO:0000313" key="2">
    <source>
        <dbReference type="Proteomes" id="UP000321062"/>
    </source>
</evidence>
<dbReference type="Gene3D" id="1.10.10.10">
    <property type="entry name" value="Winged helix-like DNA-binding domain superfamily/Winged helix DNA-binding domain"/>
    <property type="match status" value="1"/>
</dbReference>
<keyword evidence="1" id="KW-0378">Hydrolase</keyword>
<dbReference type="InterPro" id="IPR036388">
    <property type="entry name" value="WH-like_DNA-bd_sf"/>
</dbReference>
<dbReference type="OrthoDB" id="9788263at2"/>
<dbReference type="PANTHER" id="PTHR23131">
    <property type="entry name" value="ENDORIBONUCLEASE LACTB2"/>
    <property type="match status" value="1"/>
</dbReference>
<dbReference type="AlphaFoldDB" id="A0A5B9DKK3"/>
<evidence type="ECO:0000313" key="1">
    <source>
        <dbReference type="EMBL" id="QEE19673.1"/>
    </source>
</evidence>
<keyword evidence="2" id="KW-1185">Reference proteome</keyword>
<dbReference type="InterPro" id="IPR001279">
    <property type="entry name" value="Metallo-B-lactamas"/>
</dbReference>
<dbReference type="EMBL" id="CP041690">
    <property type="protein sequence ID" value="QEE19673.1"/>
    <property type="molecule type" value="Genomic_DNA"/>
</dbReference>
<dbReference type="CDD" id="cd16278">
    <property type="entry name" value="metallo-hydrolase-like_MBL-fold"/>
    <property type="match status" value="1"/>
</dbReference>
<dbReference type="InterPro" id="IPR036866">
    <property type="entry name" value="RibonucZ/Hydroxyglut_hydro"/>
</dbReference>
<dbReference type="SMART" id="SM00849">
    <property type="entry name" value="Lactamase_B"/>
    <property type="match status" value="1"/>
</dbReference>
<proteinExistence type="predicted"/>
<dbReference type="Proteomes" id="UP000321062">
    <property type="component" value="Chromosome"/>
</dbReference>
<dbReference type="Pfam" id="PF00753">
    <property type="entry name" value="Lactamase_B"/>
    <property type="match status" value="1"/>
</dbReference>
<dbReference type="Gene3D" id="3.60.15.10">
    <property type="entry name" value="Ribonuclease Z/Hydroxyacylglutathione hydrolase-like"/>
    <property type="match status" value="1"/>
</dbReference>
<accession>A0A5B9DKK3</accession>